<name>A0A914CML0_9BILA</name>
<accession>A0A914CML0</accession>
<reference evidence="3" key="1">
    <citation type="submission" date="2022-11" db="UniProtKB">
        <authorList>
            <consortium name="WormBaseParasite"/>
        </authorList>
    </citation>
    <scope>IDENTIFICATION</scope>
</reference>
<proteinExistence type="predicted"/>
<dbReference type="WBParaSite" id="ACRNAN_scaffold12435.g31517.t1">
    <property type="protein sequence ID" value="ACRNAN_scaffold12435.g31517.t1"/>
    <property type="gene ID" value="ACRNAN_scaffold12435.g31517"/>
</dbReference>
<keyword evidence="1" id="KW-0732">Signal</keyword>
<dbReference type="Proteomes" id="UP000887540">
    <property type="component" value="Unplaced"/>
</dbReference>
<evidence type="ECO:0000313" key="3">
    <source>
        <dbReference type="WBParaSite" id="ACRNAN_scaffold12435.g31517.t1"/>
    </source>
</evidence>
<dbReference type="AlphaFoldDB" id="A0A914CML0"/>
<evidence type="ECO:0000256" key="1">
    <source>
        <dbReference type="SAM" id="SignalP"/>
    </source>
</evidence>
<keyword evidence="2" id="KW-1185">Reference proteome</keyword>
<feature type="signal peptide" evidence="1">
    <location>
        <begin position="1"/>
        <end position="19"/>
    </location>
</feature>
<organism evidence="2 3">
    <name type="scientific">Acrobeloides nanus</name>
    <dbReference type="NCBI Taxonomy" id="290746"/>
    <lineage>
        <taxon>Eukaryota</taxon>
        <taxon>Metazoa</taxon>
        <taxon>Ecdysozoa</taxon>
        <taxon>Nematoda</taxon>
        <taxon>Chromadorea</taxon>
        <taxon>Rhabditida</taxon>
        <taxon>Tylenchina</taxon>
        <taxon>Cephalobomorpha</taxon>
        <taxon>Cephaloboidea</taxon>
        <taxon>Cephalobidae</taxon>
        <taxon>Acrobeloides</taxon>
    </lineage>
</organism>
<evidence type="ECO:0000313" key="2">
    <source>
        <dbReference type="Proteomes" id="UP000887540"/>
    </source>
</evidence>
<protein>
    <submittedName>
        <fullName evidence="3">Uncharacterized protein</fullName>
    </submittedName>
</protein>
<feature type="chain" id="PRO_5036825078" evidence="1">
    <location>
        <begin position="20"/>
        <end position="100"/>
    </location>
</feature>
<sequence length="100" mass="10817">MKHFLLAVIFSSLIAVALSAICKCGPINYNCNGPDATCCTWEEPLGTDNCGCCSSKALNESVPAPKALLSPIVIKFKKPDPNSPNAKFFDKQPFHINFGR</sequence>